<gene>
    <name evidence="3" type="ORF">METBISCDRAFT_18129</name>
</gene>
<dbReference type="InterPro" id="IPR036691">
    <property type="entry name" value="Endo/exonu/phosph_ase_sf"/>
</dbReference>
<sequence length="423" mass="48020">MSIPLFLLSFNKAKLSLNASEFTQSLVRNLPKDPCDLYVFGFQELCSTLDGCFPRSAEKHLMEVNRVLLHALRRKYTSSDNKSYNFTTVGMHNAGAIAIVAITPFALKFATPRFADASCGYASTLTKGAVGLRIRYVYEETSVTELTFVNAHLCALEGEARYQRRLQDVYVMMRALDFGDNYNYLKPNSHTFFMGDLNFRTSKTGNSPVQELLDLPHDPDVHPKRSGEEQTRYMVSLVKKYDELTAAREDGEIFSGFDEALIAFNPTYKYHVGTAVYNNSRSPLWCDRILYQSTYRRGIDPVVHKYASIPRYLRLDHRPVFLHISIPTEAPVPIVDHNGHLMLLAPTHETGNKSPKLIDGDNEASGPTEINMRSTALDKIKQNVIRRVSDTILGYALWFSTTLSGRLVVLSLVLFAWLFYYFF</sequence>
<dbReference type="Gene3D" id="3.60.10.10">
    <property type="entry name" value="Endonuclease/exonuclease/phosphatase"/>
    <property type="match status" value="1"/>
</dbReference>
<dbReference type="GO" id="GO:0004439">
    <property type="term" value="F:phosphatidylinositol-4,5-bisphosphate 5-phosphatase activity"/>
    <property type="evidence" value="ECO:0007669"/>
    <property type="project" value="TreeGrafter"/>
</dbReference>
<dbReference type="SUPFAM" id="SSF56219">
    <property type="entry name" value="DNase I-like"/>
    <property type="match status" value="1"/>
</dbReference>
<feature type="transmembrane region" description="Helical" evidence="1">
    <location>
        <begin position="395"/>
        <end position="422"/>
    </location>
</feature>
<name>A0A4P9ZAK1_9ASCO</name>
<keyword evidence="4" id="KW-1185">Reference proteome</keyword>
<evidence type="ECO:0000256" key="1">
    <source>
        <dbReference type="SAM" id="Phobius"/>
    </source>
</evidence>
<evidence type="ECO:0000313" key="3">
    <source>
        <dbReference type="EMBL" id="RKP29648.1"/>
    </source>
</evidence>
<protein>
    <submittedName>
        <fullName evidence="3">DNase I-like protein</fullName>
    </submittedName>
</protein>
<keyword evidence="1" id="KW-0812">Transmembrane</keyword>
<feature type="domain" description="Inositol polyphosphate-related phosphatase" evidence="2">
    <location>
        <begin position="1"/>
        <end position="332"/>
    </location>
</feature>
<proteinExistence type="predicted"/>
<organism evidence="3 4">
    <name type="scientific">Metschnikowia bicuspidata</name>
    <dbReference type="NCBI Taxonomy" id="27322"/>
    <lineage>
        <taxon>Eukaryota</taxon>
        <taxon>Fungi</taxon>
        <taxon>Dikarya</taxon>
        <taxon>Ascomycota</taxon>
        <taxon>Saccharomycotina</taxon>
        <taxon>Pichiomycetes</taxon>
        <taxon>Metschnikowiaceae</taxon>
        <taxon>Metschnikowia</taxon>
    </lineage>
</organism>
<dbReference type="PANTHER" id="PTHR11200:SF275">
    <property type="entry name" value="LD06095P"/>
    <property type="match status" value="1"/>
</dbReference>
<dbReference type="Pfam" id="PF22669">
    <property type="entry name" value="Exo_endo_phos2"/>
    <property type="match status" value="1"/>
</dbReference>
<accession>A0A4P9ZAK1</accession>
<dbReference type="GO" id="GO:0046856">
    <property type="term" value="P:phosphatidylinositol dephosphorylation"/>
    <property type="evidence" value="ECO:0007669"/>
    <property type="project" value="InterPro"/>
</dbReference>
<evidence type="ECO:0000259" key="2">
    <source>
        <dbReference type="SMART" id="SM00128"/>
    </source>
</evidence>
<reference evidence="4" key="1">
    <citation type="journal article" date="2018" name="Nat. Microbiol.">
        <title>Leveraging single-cell genomics to expand the fungal tree of life.</title>
        <authorList>
            <person name="Ahrendt S.R."/>
            <person name="Quandt C.A."/>
            <person name="Ciobanu D."/>
            <person name="Clum A."/>
            <person name="Salamov A."/>
            <person name="Andreopoulos B."/>
            <person name="Cheng J.F."/>
            <person name="Woyke T."/>
            <person name="Pelin A."/>
            <person name="Henrissat B."/>
            <person name="Reynolds N.K."/>
            <person name="Benny G.L."/>
            <person name="Smith M.E."/>
            <person name="James T.Y."/>
            <person name="Grigoriev I.V."/>
        </authorList>
    </citation>
    <scope>NUCLEOTIDE SEQUENCE [LARGE SCALE GENOMIC DNA]</scope>
    <source>
        <strain evidence="4">Baker2002</strain>
    </source>
</reference>
<dbReference type="Proteomes" id="UP000268321">
    <property type="component" value="Unassembled WGS sequence"/>
</dbReference>
<dbReference type="EMBL" id="ML004479">
    <property type="protein sequence ID" value="RKP29648.1"/>
    <property type="molecule type" value="Genomic_DNA"/>
</dbReference>
<dbReference type="SMART" id="SM00128">
    <property type="entry name" value="IPPc"/>
    <property type="match status" value="1"/>
</dbReference>
<dbReference type="AlphaFoldDB" id="A0A4P9ZAK1"/>
<dbReference type="OrthoDB" id="62798at2759"/>
<dbReference type="PANTHER" id="PTHR11200">
    <property type="entry name" value="INOSITOL 5-PHOSPHATASE"/>
    <property type="match status" value="1"/>
</dbReference>
<evidence type="ECO:0000313" key="4">
    <source>
        <dbReference type="Proteomes" id="UP000268321"/>
    </source>
</evidence>
<keyword evidence="1" id="KW-0472">Membrane</keyword>
<dbReference type="InterPro" id="IPR000300">
    <property type="entry name" value="IPPc"/>
</dbReference>
<keyword evidence="1" id="KW-1133">Transmembrane helix</keyword>
<dbReference type="InterPro" id="IPR046985">
    <property type="entry name" value="IP5"/>
</dbReference>